<dbReference type="EMBL" id="RBKS01000001">
    <property type="protein sequence ID" value="RKR74206.1"/>
    <property type="molecule type" value="Genomic_DNA"/>
</dbReference>
<accession>A0A495IGJ9</accession>
<evidence type="ECO:0000256" key="1">
    <source>
        <dbReference type="SAM" id="MobiDB-lite"/>
    </source>
</evidence>
<feature type="transmembrane region" description="Helical" evidence="2">
    <location>
        <begin position="75"/>
        <end position="98"/>
    </location>
</feature>
<feature type="transmembrane region" description="Helical" evidence="2">
    <location>
        <begin position="33"/>
        <end position="55"/>
    </location>
</feature>
<evidence type="ECO:0000256" key="2">
    <source>
        <dbReference type="SAM" id="Phobius"/>
    </source>
</evidence>
<keyword evidence="2" id="KW-0812">Transmembrane</keyword>
<evidence type="ECO:0000313" key="3">
    <source>
        <dbReference type="EMBL" id="RKR74206.1"/>
    </source>
</evidence>
<feature type="region of interest" description="Disordered" evidence="1">
    <location>
        <begin position="1"/>
        <end position="23"/>
    </location>
</feature>
<reference evidence="3 4" key="1">
    <citation type="submission" date="2018-10" db="EMBL/GenBank/DDBJ databases">
        <title>Sequencing the genomes of 1000 actinobacteria strains.</title>
        <authorList>
            <person name="Klenk H.-P."/>
        </authorList>
    </citation>
    <scope>NUCLEOTIDE SEQUENCE [LARGE SCALE GENOMIC DNA]</scope>
    <source>
        <strain evidence="3 4">DSM 17894</strain>
    </source>
</reference>
<dbReference type="Proteomes" id="UP000280008">
    <property type="component" value="Unassembled WGS sequence"/>
</dbReference>
<protein>
    <submittedName>
        <fullName evidence="3">Uncharacterized protein</fullName>
    </submittedName>
</protein>
<keyword evidence="2" id="KW-1133">Transmembrane helix</keyword>
<sequence>MTDGDWEAQGARPRVDASGAPATRRAAPPALRALSALGVALVVIGVGVLVLPAMGTHVYQAQGVSRLTLSPVAVIASWIVAATGAVVLTVRVATGVLLRAIQGES</sequence>
<evidence type="ECO:0000313" key="4">
    <source>
        <dbReference type="Proteomes" id="UP000280008"/>
    </source>
</evidence>
<dbReference type="RefSeq" id="WP_121368978.1">
    <property type="nucleotide sequence ID" value="NZ_RBKS01000001.1"/>
</dbReference>
<name>A0A495IGJ9_9MICO</name>
<keyword evidence="4" id="KW-1185">Reference proteome</keyword>
<proteinExistence type="predicted"/>
<gene>
    <name evidence="3" type="ORF">C8E83_1314</name>
</gene>
<organism evidence="3 4">
    <name type="scientific">Frondihabitans australicus</name>
    <dbReference type="NCBI Taxonomy" id="386892"/>
    <lineage>
        <taxon>Bacteria</taxon>
        <taxon>Bacillati</taxon>
        <taxon>Actinomycetota</taxon>
        <taxon>Actinomycetes</taxon>
        <taxon>Micrococcales</taxon>
        <taxon>Microbacteriaceae</taxon>
        <taxon>Frondihabitans</taxon>
    </lineage>
</organism>
<keyword evidence="2" id="KW-0472">Membrane</keyword>
<comment type="caution">
    <text evidence="3">The sequence shown here is derived from an EMBL/GenBank/DDBJ whole genome shotgun (WGS) entry which is preliminary data.</text>
</comment>
<dbReference type="AlphaFoldDB" id="A0A495IGJ9"/>